<protein>
    <submittedName>
        <fullName evidence="2">Uncharacterized protein</fullName>
    </submittedName>
</protein>
<reference evidence="2" key="1">
    <citation type="submission" date="2014-12" db="EMBL/GenBank/DDBJ databases">
        <title>Insight into the proteome of Arion vulgaris.</title>
        <authorList>
            <person name="Aradska J."/>
            <person name="Bulat T."/>
            <person name="Smidak R."/>
            <person name="Sarate P."/>
            <person name="Gangsoo J."/>
            <person name="Sialana F."/>
            <person name="Bilban M."/>
            <person name="Lubec G."/>
        </authorList>
    </citation>
    <scope>NUCLEOTIDE SEQUENCE</scope>
    <source>
        <tissue evidence="2">Skin</tissue>
    </source>
</reference>
<feature type="non-terminal residue" evidence="2">
    <location>
        <position position="90"/>
    </location>
</feature>
<proteinExistence type="predicted"/>
<feature type="region of interest" description="Disordered" evidence="1">
    <location>
        <begin position="1"/>
        <end position="24"/>
    </location>
</feature>
<dbReference type="AlphaFoldDB" id="A0A0B6YY43"/>
<organism evidence="2">
    <name type="scientific">Arion vulgaris</name>
    <dbReference type="NCBI Taxonomy" id="1028688"/>
    <lineage>
        <taxon>Eukaryota</taxon>
        <taxon>Metazoa</taxon>
        <taxon>Spiralia</taxon>
        <taxon>Lophotrochozoa</taxon>
        <taxon>Mollusca</taxon>
        <taxon>Gastropoda</taxon>
        <taxon>Heterobranchia</taxon>
        <taxon>Euthyneura</taxon>
        <taxon>Panpulmonata</taxon>
        <taxon>Eupulmonata</taxon>
        <taxon>Stylommatophora</taxon>
        <taxon>Helicina</taxon>
        <taxon>Arionoidea</taxon>
        <taxon>Arionidae</taxon>
        <taxon>Arion</taxon>
    </lineage>
</organism>
<feature type="compositionally biased region" description="Basic and acidic residues" evidence="1">
    <location>
        <begin position="1"/>
        <end position="14"/>
    </location>
</feature>
<sequence>SRIFKDDSSDDKDSSAVVDNSNDNYSTVVITASTNPNSSPSQAMMITSNENSTVQTDNTLDVIDRIVTVNVTENFSDINNNTNTIDDDIG</sequence>
<name>A0A0B6YY43_9EUPU</name>
<dbReference type="EMBL" id="HACG01014152">
    <property type="protein sequence ID" value="CEK61017.1"/>
    <property type="molecule type" value="Transcribed_RNA"/>
</dbReference>
<accession>A0A0B6YY43</accession>
<evidence type="ECO:0000313" key="2">
    <source>
        <dbReference type="EMBL" id="CEK61017.1"/>
    </source>
</evidence>
<feature type="non-terminal residue" evidence="2">
    <location>
        <position position="1"/>
    </location>
</feature>
<feature type="compositionally biased region" description="Low complexity" evidence="1">
    <location>
        <begin position="15"/>
        <end position="24"/>
    </location>
</feature>
<evidence type="ECO:0000256" key="1">
    <source>
        <dbReference type="SAM" id="MobiDB-lite"/>
    </source>
</evidence>
<gene>
    <name evidence="2" type="primary">ORF41051</name>
</gene>